<feature type="transmembrane region" description="Helical" evidence="6">
    <location>
        <begin position="409"/>
        <end position="430"/>
    </location>
</feature>
<feature type="domain" description="Major facilitator superfamily (MFS) profile" evidence="7">
    <location>
        <begin position="55"/>
        <end position="470"/>
    </location>
</feature>
<dbReference type="InterPro" id="IPR020846">
    <property type="entry name" value="MFS_dom"/>
</dbReference>
<evidence type="ECO:0000313" key="9">
    <source>
        <dbReference type="Proteomes" id="UP000799302"/>
    </source>
</evidence>
<organism evidence="8 9">
    <name type="scientific">Microthyrium microscopicum</name>
    <dbReference type="NCBI Taxonomy" id="703497"/>
    <lineage>
        <taxon>Eukaryota</taxon>
        <taxon>Fungi</taxon>
        <taxon>Dikarya</taxon>
        <taxon>Ascomycota</taxon>
        <taxon>Pezizomycotina</taxon>
        <taxon>Dothideomycetes</taxon>
        <taxon>Dothideomycetes incertae sedis</taxon>
        <taxon>Microthyriales</taxon>
        <taxon>Microthyriaceae</taxon>
        <taxon>Microthyrium</taxon>
    </lineage>
</organism>
<comment type="subcellular location">
    <subcellularLocation>
        <location evidence="1">Membrane</location>
        <topology evidence="1">Multi-pass membrane protein</topology>
    </subcellularLocation>
</comment>
<name>A0A6A6U096_9PEZI</name>
<dbReference type="Gene3D" id="1.20.1250.20">
    <property type="entry name" value="MFS general substrate transporter like domains"/>
    <property type="match status" value="1"/>
</dbReference>
<dbReference type="InterPro" id="IPR036259">
    <property type="entry name" value="MFS_trans_sf"/>
</dbReference>
<evidence type="ECO:0000256" key="3">
    <source>
        <dbReference type="ARBA" id="ARBA00022692"/>
    </source>
</evidence>
<gene>
    <name evidence="8" type="ORF">BT63DRAFT_95231</name>
</gene>
<evidence type="ECO:0000313" key="8">
    <source>
        <dbReference type="EMBL" id="KAF2664663.1"/>
    </source>
</evidence>
<feature type="transmembrane region" description="Helical" evidence="6">
    <location>
        <begin position="181"/>
        <end position="203"/>
    </location>
</feature>
<feature type="transmembrane region" description="Helical" evidence="6">
    <location>
        <begin position="215"/>
        <end position="235"/>
    </location>
</feature>
<dbReference type="FunFam" id="1.20.1250.20:FF:000188">
    <property type="entry name" value="MFS general substrate transporter"/>
    <property type="match status" value="1"/>
</dbReference>
<dbReference type="PANTHER" id="PTHR43791">
    <property type="entry name" value="PERMEASE-RELATED"/>
    <property type="match status" value="1"/>
</dbReference>
<feature type="transmembrane region" description="Helical" evidence="6">
    <location>
        <begin position="347"/>
        <end position="367"/>
    </location>
</feature>
<dbReference type="PANTHER" id="PTHR43791:SF50">
    <property type="entry name" value="TRANSPORTER, PUTATIVE (AFU_ORTHOLOGUE AFUA_2G00840)-RELATED"/>
    <property type="match status" value="1"/>
</dbReference>
<keyword evidence="9" id="KW-1185">Reference proteome</keyword>
<dbReference type="EMBL" id="MU004242">
    <property type="protein sequence ID" value="KAF2664663.1"/>
    <property type="molecule type" value="Genomic_DNA"/>
</dbReference>
<dbReference type="InterPro" id="IPR011701">
    <property type="entry name" value="MFS"/>
</dbReference>
<accession>A0A6A6U096</accession>
<feature type="transmembrane region" description="Helical" evidence="6">
    <location>
        <begin position="320"/>
        <end position="340"/>
    </location>
</feature>
<feature type="transmembrane region" description="Helical" evidence="6">
    <location>
        <begin position="442"/>
        <end position="465"/>
    </location>
</feature>
<reference evidence="8" key="1">
    <citation type="journal article" date="2020" name="Stud. Mycol.">
        <title>101 Dothideomycetes genomes: a test case for predicting lifestyles and emergence of pathogens.</title>
        <authorList>
            <person name="Haridas S."/>
            <person name="Albert R."/>
            <person name="Binder M."/>
            <person name="Bloem J."/>
            <person name="Labutti K."/>
            <person name="Salamov A."/>
            <person name="Andreopoulos B."/>
            <person name="Baker S."/>
            <person name="Barry K."/>
            <person name="Bills G."/>
            <person name="Bluhm B."/>
            <person name="Cannon C."/>
            <person name="Castanera R."/>
            <person name="Culley D."/>
            <person name="Daum C."/>
            <person name="Ezra D."/>
            <person name="Gonzalez J."/>
            <person name="Henrissat B."/>
            <person name="Kuo A."/>
            <person name="Liang C."/>
            <person name="Lipzen A."/>
            <person name="Lutzoni F."/>
            <person name="Magnuson J."/>
            <person name="Mondo S."/>
            <person name="Nolan M."/>
            <person name="Ohm R."/>
            <person name="Pangilinan J."/>
            <person name="Park H.-J."/>
            <person name="Ramirez L."/>
            <person name="Alfaro M."/>
            <person name="Sun H."/>
            <person name="Tritt A."/>
            <person name="Yoshinaga Y."/>
            <person name="Zwiers L.-H."/>
            <person name="Turgeon B."/>
            <person name="Goodwin S."/>
            <person name="Spatafora J."/>
            <person name="Crous P."/>
            <person name="Grigoriev I."/>
        </authorList>
    </citation>
    <scope>NUCLEOTIDE SEQUENCE</scope>
    <source>
        <strain evidence="8">CBS 115976</strain>
    </source>
</reference>
<dbReference type="PROSITE" id="PS50850">
    <property type="entry name" value="MFS"/>
    <property type="match status" value="1"/>
</dbReference>
<evidence type="ECO:0000259" key="7">
    <source>
        <dbReference type="PROSITE" id="PS50850"/>
    </source>
</evidence>
<feature type="transmembrane region" description="Helical" evidence="6">
    <location>
        <begin position="373"/>
        <end position="397"/>
    </location>
</feature>
<evidence type="ECO:0000256" key="4">
    <source>
        <dbReference type="ARBA" id="ARBA00022989"/>
    </source>
</evidence>
<sequence length="500" mass="56219">MSLDLKGEDPLRSHSKAIEIKEDGTQAVIGEDGETEMIMDPKAERILVWKFDLRILPVLAVMYLFNSLDKSNLGNAKTAGLEKDLHLKDGQYNLILSIFFIPYVLTAPFLGILGKKYGPNKVLPCMMFCFGCLTLLVTAVKNFGGLMTLRWFLGMSESAFFPLVIYYQTTFYRRGELARRLALFYAAQSIASAFGGLLAFGTFQIKNAPLSSWRYLFIIEGTCTTLFSIFAFWYLPHSAADATFLSESEKKLAFYRMQIDSSSVVNEKFNFKESISIFKHWTSWLIIAIEICLGVPLQSVQLFLPQIISRLKYTPVKTNLYTVAPNVSGAVMLLVLAFASDYTRLRFPFIALGFIFTFIGFCIYVSIDVLDELHVAYFATFMMTWGTSAPSVLLDVWYNNNIAHEGKRLVLTSVGVPMANLMGVLSSNIFQNKDAPKYIPALATTAAFGGMGAILTIILGSYMIFDNKRRDRKTGPLSVRDIPTEKLRNGPASPEFRWFY</sequence>
<evidence type="ECO:0000256" key="1">
    <source>
        <dbReference type="ARBA" id="ARBA00004141"/>
    </source>
</evidence>
<keyword evidence="2" id="KW-0813">Transport</keyword>
<dbReference type="GO" id="GO:0022857">
    <property type="term" value="F:transmembrane transporter activity"/>
    <property type="evidence" value="ECO:0007669"/>
    <property type="project" value="InterPro"/>
</dbReference>
<dbReference type="Proteomes" id="UP000799302">
    <property type="component" value="Unassembled WGS sequence"/>
</dbReference>
<keyword evidence="5 6" id="KW-0472">Membrane</keyword>
<keyword evidence="4 6" id="KW-1133">Transmembrane helix</keyword>
<dbReference type="SUPFAM" id="SSF103473">
    <property type="entry name" value="MFS general substrate transporter"/>
    <property type="match status" value="1"/>
</dbReference>
<evidence type="ECO:0000256" key="2">
    <source>
        <dbReference type="ARBA" id="ARBA00022448"/>
    </source>
</evidence>
<proteinExistence type="predicted"/>
<feature type="transmembrane region" description="Helical" evidence="6">
    <location>
        <begin position="94"/>
        <end position="113"/>
    </location>
</feature>
<evidence type="ECO:0000256" key="6">
    <source>
        <dbReference type="SAM" id="Phobius"/>
    </source>
</evidence>
<protein>
    <submittedName>
        <fullName evidence="8">MFS transporter</fullName>
    </submittedName>
</protein>
<feature type="transmembrane region" description="Helical" evidence="6">
    <location>
        <begin position="281"/>
        <end position="300"/>
    </location>
</feature>
<dbReference type="Pfam" id="PF07690">
    <property type="entry name" value="MFS_1"/>
    <property type="match status" value="1"/>
</dbReference>
<feature type="transmembrane region" description="Helical" evidence="6">
    <location>
        <begin position="125"/>
        <end position="143"/>
    </location>
</feature>
<evidence type="ECO:0000256" key="5">
    <source>
        <dbReference type="ARBA" id="ARBA00023136"/>
    </source>
</evidence>
<dbReference type="OrthoDB" id="2985014at2759"/>
<dbReference type="FunFam" id="1.20.1250.20:FF:000013">
    <property type="entry name" value="MFS general substrate transporter"/>
    <property type="match status" value="1"/>
</dbReference>
<dbReference type="GO" id="GO:0016020">
    <property type="term" value="C:membrane"/>
    <property type="evidence" value="ECO:0007669"/>
    <property type="project" value="UniProtKB-SubCell"/>
</dbReference>
<dbReference type="AlphaFoldDB" id="A0A6A6U096"/>
<keyword evidence="3 6" id="KW-0812">Transmembrane</keyword>